<dbReference type="EMBL" id="JAVRHL010000003">
    <property type="protein sequence ID" value="MDT0683707.1"/>
    <property type="molecule type" value="Genomic_DNA"/>
</dbReference>
<comment type="caution">
    <text evidence="4">The sequence shown here is derived from an EMBL/GenBank/DDBJ whole genome shotgun (WGS) entry which is preliminary data.</text>
</comment>
<dbReference type="InterPro" id="IPR000277">
    <property type="entry name" value="Cys/Met-Metab_PyrdxlP-dep_enz"/>
</dbReference>
<gene>
    <name evidence="4" type="ORF">RM543_13530</name>
</gene>
<keyword evidence="2 3" id="KW-0663">Pyridoxal phosphate</keyword>
<dbReference type="Pfam" id="PF01053">
    <property type="entry name" value="Cys_Met_Meta_PP"/>
    <property type="match status" value="1"/>
</dbReference>
<proteinExistence type="inferred from homology"/>
<protein>
    <submittedName>
        <fullName evidence="4">Cystathionine gamma-lyase</fullName>
        <ecNumber evidence="4">4.4.1.1</ecNumber>
    </submittedName>
</protein>
<evidence type="ECO:0000313" key="5">
    <source>
        <dbReference type="Proteomes" id="UP001265259"/>
    </source>
</evidence>
<dbReference type="InterPro" id="IPR015422">
    <property type="entry name" value="PyrdxlP-dep_Trfase_small"/>
</dbReference>
<keyword evidence="4" id="KW-0456">Lyase</keyword>
<keyword evidence="5" id="KW-1185">Reference proteome</keyword>
<accession>A0ABU3DJ00</accession>
<dbReference type="Proteomes" id="UP001265259">
    <property type="component" value="Unassembled WGS sequence"/>
</dbReference>
<dbReference type="PANTHER" id="PTHR11808:SF85">
    <property type="entry name" value="CYSTATHIONINE GAMMA-LYASE-RELATED"/>
    <property type="match status" value="1"/>
</dbReference>
<sequence>MTDPAARAAALLHLHHGGLEPGDPLRAPIGLSTMFHLPGDPAGLRGYGRGDNATWDAAEAALAHLEDAPSVLFPSGMAAITAGLMAMLKAGDRLILPSDGYYTTRLLTERVLERFGVEVEMRPTARMAEGGFDGVSLVMLETPSNPGLDLCDIAGIAAEVHAAGGRVICDNTTMTPLGQRPLDLGADVVVASDTKAPNGHSDVLAGHVATRDGELLERVRDWRKISGAIPGPMEAWLLLRGLETLEVRLSRMWATAEAVAAALAGHPKVERLVYPTRPDHPQADLAARQMSSGGTLIGLTLADGETATRFITGCPYLASATSFGGVHSSAERRARWGDEVPGGFVRLSIGCEPEAALMPALIEALDRA</sequence>
<dbReference type="InterPro" id="IPR015421">
    <property type="entry name" value="PyrdxlP-dep_Trfase_major"/>
</dbReference>
<dbReference type="SUPFAM" id="SSF53383">
    <property type="entry name" value="PLP-dependent transferases"/>
    <property type="match status" value="1"/>
</dbReference>
<comment type="similarity">
    <text evidence="3">Belongs to the trans-sulfuration enzymes family.</text>
</comment>
<dbReference type="NCBIfam" id="NF005758">
    <property type="entry name" value="PRK07582.1"/>
    <property type="match status" value="1"/>
</dbReference>
<comment type="cofactor">
    <cofactor evidence="1 3">
        <name>pyridoxal 5'-phosphate</name>
        <dbReference type="ChEBI" id="CHEBI:597326"/>
    </cofactor>
</comment>
<evidence type="ECO:0000256" key="1">
    <source>
        <dbReference type="ARBA" id="ARBA00001933"/>
    </source>
</evidence>
<dbReference type="PIRSF" id="PIRSF001434">
    <property type="entry name" value="CGS"/>
    <property type="match status" value="1"/>
</dbReference>
<dbReference type="Gene3D" id="3.40.640.10">
    <property type="entry name" value="Type I PLP-dependent aspartate aminotransferase-like (Major domain)"/>
    <property type="match status" value="1"/>
</dbReference>
<dbReference type="RefSeq" id="WP_311692502.1">
    <property type="nucleotide sequence ID" value="NZ_JAVRHL010000003.1"/>
</dbReference>
<evidence type="ECO:0000256" key="2">
    <source>
        <dbReference type="ARBA" id="ARBA00022898"/>
    </source>
</evidence>
<dbReference type="InterPro" id="IPR015424">
    <property type="entry name" value="PyrdxlP-dep_Trfase"/>
</dbReference>
<dbReference type="EC" id="4.4.1.1" evidence="4"/>
<organism evidence="4 5">
    <name type="scientific">Tropicimonas omnivorans</name>
    <dbReference type="NCBI Taxonomy" id="3075590"/>
    <lineage>
        <taxon>Bacteria</taxon>
        <taxon>Pseudomonadati</taxon>
        <taxon>Pseudomonadota</taxon>
        <taxon>Alphaproteobacteria</taxon>
        <taxon>Rhodobacterales</taxon>
        <taxon>Roseobacteraceae</taxon>
        <taxon>Tropicimonas</taxon>
    </lineage>
</organism>
<dbReference type="PANTHER" id="PTHR11808">
    <property type="entry name" value="TRANS-SULFURATION ENZYME FAMILY MEMBER"/>
    <property type="match status" value="1"/>
</dbReference>
<dbReference type="GO" id="GO:0016829">
    <property type="term" value="F:lyase activity"/>
    <property type="evidence" value="ECO:0007669"/>
    <property type="project" value="UniProtKB-KW"/>
</dbReference>
<evidence type="ECO:0000256" key="3">
    <source>
        <dbReference type="RuleBase" id="RU362118"/>
    </source>
</evidence>
<reference evidence="4 5" key="1">
    <citation type="submission" date="2023-09" db="EMBL/GenBank/DDBJ databases">
        <authorList>
            <person name="Rey-Velasco X."/>
        </authorList>
    </citation>
    <scope>NUCLEOTIDE SEQUENCE [LARGE SCALE GENOMIC DNA]</scope>
    <source>
        <strain evidence="4 5">F158</strain>
    </source>
</reference>
<dbReference type="Gene3D" id="3.90.1150.10">
    <property type="entry name" value="Aspartate Aminotransferase, domain 1"/>
    <property type="match status" value="1"/>
</dbReference>
<name>A0ABU3DJ00_9RHOB</name>
<evidence type="ECO:0000313" key="4">
    <source>
        <dbReference type="EMBL" id="MDT0683707.1"/>
    </source>
</evidence>